<name>A0ABS5NS85_9BACI</name>
<evidence type="ECO:0000313" key="2">
    <source>
        <dbReference type="EMBL" id="MBS4190670.1"/>
    </source>
</evidence>
<dbReference type="Proteomes" id="UP000681027">
    <property type="component" value="Unassembled WGS sequence"/>
</dbReference>
<reference evidence="2 3" key="1">
    <citation type="submission" date="2021-05" db="EMBL/GenBank/DDBJ databases">
        <title>Novel Bacillus species.</title>
        <authorList>
            <person name="Liu G."/>
        </authorList>
    </citation>
    <scope>NUCLEOTIDE SEQUENCE [LARGE SCALE GENOMIC DNA]</scope>
    <source>
        <strain evidence="2 3">FJAT-49705</strain>
    </source>
</reference>
<dbReference type="Pfam" id="PF04986">
    <property type="entry name" value="Y2_Tnp"/>
    <property type="match status" value="1"/>
</dbReference>
<organism evidence="2 3">
    <name type="scientific">Cytobacillus citreus</name>
    <dbReference type="NCBI Taxonomy" id="2833586"/>
    <lineage>
        <taxon>Bacteria</taxon>
        <taxon>Bacillati</taxon>
        <taxon>Bacillota</taxon>
        <taxon>Bacilli</taxon>
        <taxon>Bacillales</taxon>
        <taxon>Bacillaceae</taxon>
        <taxon>Cytobacillus</taxon>
    </lineage>
</organism>
<comment type="caution">
    <text evidence="2">The sequence shown here is derived from an EMBL/GenBank/DDBJ whole genome shotgun (WGS) entry which is preliminary data.</text>
</comment>
<evidence type="ECO:0000313" key="3">
    <source>
        <dbReference type="Proteomes" id="UP000681027"/>
    </source>
</evidence>
<dbReference type="EMBL" id="JAGYPM010000002">
    <property type="protein sequence ID" value="MBS4190670.1"/>
    <property type="molecule type" value="Genomic_DNA"/>
</dbReference>
<gene>
    <name evidence="2" type="ORF">KHA94_10790</name>
</gene>
<accession>A0ABS5NS85</accession>
<dbReference type="InterPro" id="IPR007069">
    <property type="entry name" value="Transposase_32"/>
</dbReference>
<protein>
    <submittedName>
        <fullName evidence="2">Transposase</fullName>
    </submittedName>
</protein>
<proteinExistence type="predicted"/>
<dbReference type="RefSeq" id="WP_213102096.1">
    <property type="nucleotide sequence ID" value="NZ_JAGYPM010000002.1"/>
</dbReference>
<sequence>MTVGVITVIHTFGRDLKFNPDIHALVTEGALDNRNEWVSSEYIPYNFLGKS</sequence>
<feature type="domain" description="Transposase IS801/IS1294" evidence="1">
    <location>
        <begin position="4"/>
        <end position="41"/>
    </location>
</feature>
<evidence type="ECO:0000259" key="1">
    <source>
        <dbReference type="Pfam" id="PF04986"/>
    </source>
</evidence>
<keyword evidence="3" id="KW-1185">Reference proteome</keyword>